<accession>A0A4Y9IJU0</accession>
<proteinExistence type="predicted"/>
<evidence type="ECO:0000313" key="1">
    <source>
        <dbReference type="EMBL" id="TFU87039.1"/>
    </source>
</evidence>
<dbReference type="Gene3D" id="2.180.10.10">
    <property type="entry name" value="RHS repeat-associated core"/>
    <property type="match status" value="1"/>
</dbReference>
<sequence>MTDHLGNNRVGVNASGTATQRNHYYPFGTAFAENTTDEQKKQPYKYSGKELDQMHGLNLYDYSARYYESAIGRFTTVNPLAEKYYNISPYAYVENNPLKYIDPNVEDIWIFYKDDDGNEQHWVFNGSNHKEAPKTKNNFISNFLIAYDHNIRNGGGEFMQLAATSKDLTINLKYGENNLYKGW</sequence>
<organism evidence="1 2">
    <name type="scientific">Dysgonomonas mossii</name>
    <dbReference type="NCBI Taxonomy" id="163665"/>
    <lineage>
        <taxon>Bacteria</taxon>
        <taxon>Pseudomonadati</taxon>
        <taxon>Bacteroidota</taxon>
        <taxon>Bacteroidia</taxon>
        <taxon>Bacteroidales</taxon>
        <taxon>Dysgonomonadaceae</taxon>
        <taxon>Dysgonomonas</taxon>
    </lineage>
</organism>
<dbReference type="OrthoDB" id="997343at2"/>
<comment type="caution">
    <text evidence="1">The sequence shown here is derived from an EMBL/GenBank/DDBJ whole genome shotgun (WGS) entry which is preliminary data.</text>
</comment>
<gene>
    <name evidence="1" type="ORF">E4T88_16030</name>
</gene>
<dbReference type="PANTHER" id="PTHR32305">
    <property type="match status" value="1"/>
</dbReference>
<dbReference type="AlphaFoldDB" id="A0A4Y9IJU0"/>
<dbReference type="EMBL" id="SPPK01000007">
    <property type="protein sequence ID" value="TFU87039.1"/>
    <property type="molecule type" value="Genomic_DNA"/>
</dbReference>
<dbReference type="Proteomes" id="UP000298285">
    <property type="component" value="Unassembled WGS sequence"/>
</dbReference>
<dbReference type="NCBIfam" id="TIGR03696">
    <property type="entry name" value="Rhs_assc_core"/>
    <property type="match status" value="1"/>
</dbReference>
<dbReference type="PANTHER" id="PTHR32305:SF15">
    <property type="entry name" value="PROTEIN RHSA-RELATED"/>
    <property type="match status" value="1"/>
</dbReference>
<reference evidence="1 2" key="1">
    <citation type="submission" date="2019-03" db="EMBL/GenBank/DDBJ databases">
        <title>Diversity of the mouse oral microbiome.</title>
        <authorList>
            <person name="Joseph S."/>
            <person name="Aduse-Opoku J."/>
            <person name="Curtis M."/>
            <person name="Wade W."/>
            <person name="Hashim A."/>
        </authorList>
    </citation>
    <scope>NUCLEOTIDE SEQUENCE [LARGE SCALE GENOMIC DNA]</scope>
    <source>
        <strain evidence="1 2">P11</strain>
    </source>
</reference>
<dbReference type="InterPro" id="IPR022385">
    <property type="entry name" value="Rhs_assc_core"/>
</dbReference>
<protein>
    <submittedName>
        <fullName evidence="1">RHS repeat-associated core domain-containing protein</fullName>
    </submittedName>
</protein>
<name>A0A4Y9IJU0_9BACT</name>
<dbReference type="InterPro" id="IPR050708">
    <property type="entry name" value="T6SS_VgrG/RHS"/>
</dbReference>
<evidence type="ECO:0000313" key="2">
    <source>
        <dbReference type="Proteomes" id="UP000298285"/>
    </source>
</evidence>